<name>A0A4R2QXZ4_9PSEU</name>
<keyword evidence="4 6" id="KW-0862">Zinc</keyword>
<organism evidence="8 9">
    <name type="scientific">Tamaricihabitans halophyticus</name>
    <dbReference type="NCBI Taxonomy" id="1262583"/>
    <lineage>
        <taxon>Bacteria</taxon>
        <taxon>Bacillati</taxon>
        <taxon>Actinomycetota</taxon>
        <taxon>Actinomycetes</taxon>
        <taxon>Pseudonocardiales</taxon>
        <taxon>Pseudonocardiaceae</taxon>
        <taxon>Tamaricihabitans</taxon>
    </lineage>
</organism>
<evidence type="ECO:0000256" key="4">
    <source>
        <dbReference type="ARBA" id="ARBA00022833"/>
    </source>
</evidence>
<evidence type="ECO:0000256" key="3">
    <source>
        <dbReference type="ARBA" id="ARBA00022723"/>
    </source>
</evidence>
<evidence type="ECO:0000256" key="5">
    <source>
        <dbReference type="ARBA" id="ARBA00023002"/>
    </source>
</evidence>
<dbReference type="AlphaFoldDB" id="A0A4R2QXZ4"/>
<dbReference type="GO" id="GO:0034079">
    <property type="term" value="P:butanediol biosynthetic process"/>
    <property type="evidence" value="ECO:0007669"/>
    <property type="project" value="TreeGrafter"/>
</dbReference>
<keyword evidence="3 6" id="KW-0479">Metal-binding</keyword>
<dbReference type="InterPro" id="IPR013149">
    <property type="entry name" value="ADH-like_C"/>
</dbReference>
<dbReference type="CDD" id="cd08233">
    <property type="entry name" value="butanediol_DH_like"/>
    <property type="match status" value="1"/>
</dbReference>
<dbReference type="PROSITE" id="PS00059">
    <property type="entry name" value="ADH_ZINC"/>
    <property type="match status" value="1"/>
</dbReference>
<dbReference type="InterPro" id="IPR002328">
    <property type="entry name" value="ADH_Zn_CS"/>
</dbReference>
<keyword evidence="5" id="KW-0560">Oxidoreductase</keyword>
<evidence type="ECO:0000256" key="1">
    <source>
        <dbReference type="ARBA" id="ARBA00001947"/>
    </source>
</evidence>
<evidence type="ECO:0000256" key="6">
    <source>
        <dbReference type="RuleBase" id="RU361277"/>
    </source>
</evidence>
<dbReference type="PANTHER" id="PTHR43161">
    <property type="entry name" value="SORBITOL DEHYDROGENASE"/>
    <property type="match status" value="1"/>
</dbReference>
<evidence type="ECO:0000313" key="9">
    <source>
        <dbReference type="Proteomes" id="UP000294911"/>
    </source>
</evidence>
<protein>
    <submittedName>
        <fullName evidence="8">(R,R)-butanediol dehydrogenase/meso-butanediol dehydrogenase/diacetyl reductase</fullName>
    </submittedName>
</protein>
<dbReference type="InterPro" id="IPR013154">
    <property type="entry name" value="ADH-like_N"/>
</dbReference>
<gene>
    <name evidence="8" type="ORF">EV191_10379</name>
</gene>
<dbReference type="SUPFAM" id="SSF50129">
    <property type="entry name" value="GroES-like"/>
    <property type="match status" value="1"/>
</dbReference>
<dbReference type="InterPro" id="IPR011032">
    <property type="entry name" value="GroES-like_sf"/>
</dbReference>
<reference evidence="8 9" key="1">
    <citation type="submission" date="2019-03" db="EMBL/GenBank/DDBJ databases">
        <title>Genomic Encyclopedia of Type Strains, Phase IV (KMG-IV): sequencing the most valuable type-strain genomes for metagenomic binning, comparative biology and taxonomic classification.</title>
        <authorList>
            <person name="Goeker M."/>
        </authorList>
    </citation>
    <scope>NUCLEOTIDE SEQUENCE [LARGE SCALE GENOMIC DNA]</scope>
    <source>
        <strain evidence="8 9">DSM 45765</strain>
    </source>
</reference>
<dbReference type="PANTHER" id="PTHR43161:SF23">
    <property type="entry name" value="(R,R)-BUTANEDIOL DEHYDROGENASE-RELATED"/>
    <property type="match status" value="1"/>
</dbReference>
<dbReference type="InterPro" id="IPR036291">
    <property type="entry name" value="NAD(P)-bd_dom_sf"/>
</dbReference>
<dbReference type="SUPFAM" id="SSF51735">
    <property type="entry name" value="NAD(P)-binding Rossmann-fold domains"/>
    <property type="match status" value="1"/>
</dbReference>
<dbReference type="OrthoDB" id="3987021at2"/>
<evidence type="ECO:0000259" key="7">
    <source>
        <dbReference type="SMART" id="SM00829"/>
    </source>
</evidence>
<dbReference type="Pfam" id="PF00107">
    <property type="entry name" value="ADH_zinc_N"/>
    <property type="match status" value="1"/>
</dbReference>
<dbReference type="GO" id="GO:0005737">
    <property type="term" value="C:cytoplasm"/>
    <property type="evidence" value="ECO:0007669"/>
    <property type="project" value="TreeGrafter"/>
</dbReference>
<comment type="caution">
    <text evidence="8">The sequence shown here is derived from an EMBL/GenBank/DDBJ whole genome shotgun (WGS) entry which is preliminary data.</text>
</comment>
<evidence type="ECO:0000256" key="2">
    <source>
        <dbReference type="ARBA" id="ARBA00008072"/>
    </source>
</evidence>
<dbReference type="Proteomes" id="UP000294911">
    <property type="component" value="Unassembled WGS sequence"/>
</dbReference>
<dbReference type="Gene3D" id="3.40.50.720">
    <property type="entry name" value="NAD(P)-binding Rossmann-like Domain"/>
    <property type="match status" value="1"/>
</dbReference>
<accession>A0A4R2QXZ4</accession>
<comment type="similarity">
    <text evidence="2 6">Belongs to the zinc-containing alcohol dehydrogenase family.</text>
</comment>
<dbReference type="SMART" id="SM00829">
    <property type="entry name" value="PKS_ER"/>
    <property type="match status" value="1"/>
</dbReference>
<evidence type="ECO:0000313" key="8">
    <source>
        <dbReference type="EMBL" id="TCP54039.1"/>
    </source>
</evidence>
<feature type="domain" description="Enoyl reductase (ER)" evidence="7">
    <location>
        <begin position="7"/>
        <end position="344"/>
    </location>
</feature>
<dbReference type="InterPro" id="IPR020843">
    <property type="entry name" value="ER"/>
</dbReference>
<dbReference type="EMBL" id="SLXQ01000003">
    <property type="protein sequence ID" value="TCP54039.1"/>
    <property type="molecule type" value="Genomic_DNA"/>
</dbReference>
<keyword evidence="9" id="KW-1185">Reference proteome</keyword>
<dbReference type="GO" id="GO:0008270">
    <property type="term" value="F:zinc ion binding"/>
    <property type="evidence" value="ECO:0007669"/>
    <property type="project" value="InterPro"/>
</dbReference>
<dbReference type="GO" id="GO:0000721">
    <property type="term" value="F:(R,R)-butanediol dehydrogenase activity"/>
    <property type="evidence" value="ECO:0007669"/>
    <property type="project" value="TreeGrafter"/>
</dbReference>
<dbReference type="Pfam" id="PF08240">
    <property type="entry name" value="ADH_N"/>
    <property type="match status" value="1"/>
</dbReference>
<comment type="cofactor">
    <cofactor evidence="1 6">
        <name>Zn(2+)</name>
        <dbReference type="ChEBI" id="CHEBI:29105"/>
    </cofactor>
</comment>
<proteinExistence type="inferred from homology"/>
<sequence>MRAVVYHDRERVAIEDVAEPACGQDQVKIAVAHNGICGTDLHEYFAGPIFIPTEPHVLTGQRLPMVLGHEFAGTVTEVGADVRAVAPGDRVAVEPVYRCGSCPPCRSGHYNICQHIGFHGLMAAGGMSEFTVVPEYMVHPLPEGVSLELGALVEPMSVAYHAARLGEVGAGDTAVVFGAGPIGIGTWFALRGLGVADVLVFEPAAERRAALAQLGATVLDPTEVDPGAYVREHTAGRGAHAVYDAAGVRASVESGLDCLAARRNLVAVAIYEQPFEVTLLKLVMNESGVRGSLCYTSDDYRAVLELMARGHYDTSGWVTHIGLDSVVSDGFEALHAGRRMKVLVDP</sequence>
<dbReference type="Gene3D" id="3.90.180.10">
    <property type="entry name" value="Medium-chain alcohol dehydrogenases, catalytic domain"/>
    <property type="match status" value="1"/>
</dbReference>
<dbReference type="RefSeq" id="WP_132876824.1">
    <property type="nucleotide sequence ID" value="NZ_SLXQ01000003.1"/>
</dbReference>